<gene>
    <name evidence="2" type="ORF">EDX97_03800</name>
</gene>
<name>A0A3N0I462_9FIRM</name>
<dbReference type="PROSITE" id="PS51154">
    <property type="entry name" value="MACRO"/>
    <property type="match status" value="1"/>
</dbReference>
<reference evidence="2 3" key="1">
    <citation type="submission" date="2018-11" db="EMBL/GenBank/DDBJ databases">
        <title>Clostridium sp. nov., a member of the family Erysipelotrichaceae isolated from pig faeces.</title>
        <authorList>
            <person name="Chang Y.-H."/>
        </authorList>
    </citation>
    <scope>NUCLEOTIDE SEQUENCE [LARGE SCALE GENOMIC DNA]</scope>
    <source>
        <strain evidence="2 3">YH-panp20</strain>
    </source>
</reference>
<dbReference type="Proteomes" id="UP000276568">
    <property type="component" value="Unassembled WGS sequence"/>
</dbReference>
<dbReference type="NCBIfam" id="NF003163">
    <property type="entry name" value="PRK04143.1"/>
    <property type="match status" value="1"/>
</dbReference>
<accession>A0A3N0I462</accession>
<feature type="domain" description="Macro" evidence="1">
    <location>
        <begin position="72"/>
        <end position="268"/>
    </location>
</feature>
<keyword evidence="2" id="KW-0378">Hydrolase</keyword>
<keyword evidence="3" id="KW-1185">Reference proteome</keyword>
<dbReference type="RefSeq" id="WP_128519848.1">
    <property type="nucleotide sequence ID" value="NZ_RJQC01000001.1"/>
</dbReference>
<dbReference type="EMBL" id="RJQC01000001">
    <property type="protein sequence ID" value="RNM31688.1"/>
    <property type="molecule type" value="Genomic_DNA"/>
</dbReference>
<dbReference type="SMART" id="SM00506">
    <property type="entry name" value="A1pp"/>
    <property type="match status" value="1"/>
</dbReference>
<protein>
    <submittedName>
        <fullName evidence="2">Protein-ADP-ribose hydrolase</fullName>
    </submittedName>
</protein>
<dbReference type="InterPro" id="IPR043472">
    <property type="entry name" value="Macro_dom-like"/>
</dbReference>
<dbReference type="OrthoDB" id="6194521at2"/>
<dbReference type="Gene3D" id="3.40.220.10">
    <property type="entry name" value="Leucine Aminopeptidase, subunit E, domain 1"/>
    <property type="match status" value="1"/>
</dbReference>
<dbReference type="AlphaFoldDB" id="A0A3N0I462"/>
<dbReference type="Pfam" id="PF01661">
    <property type="entry name" value="Macro"/>
    <property type="match status" value="1"/>
</dbReference>
<comment type="caution">
    <text evidence="2">The sequence shown here is derived from an EMBL/GenBank/DDBJ whole genome shotgun (WGS) entry which is preliminary data.</text>
</comment>
<dbReference type="GO" id="GO:0016787">
    <property type="term" value="F:hydrolase activity"/>
    <property type="evidence" value="ECO:0007669"/>
    <property type="project" value="UniProtKB-KW"/>
</dbReference>
<dbReference type="SUPFAM" id="SSF52949">
    <property type="entry name" value="Macro domain-like"/>
    <property type="match status" value="1"/>
</dbReference>
<organism evidence="2 3">
    <name type="scientific">Absicoccus porci</name>
    <dbReference type="NCBI Taxonomy" id="2486576"/>
    <lineage>
        <taxon>Bacteria</taxon>
        <taxon>Bacillati</taxon>
        <taxon>Bacillota</taxon>
        <taxon>Erysipelotrichia</taxon>
        <taxon>Erysipelotrichales</taxon>
        <taxon>Erysipelotrichaceae</taxon>
        <taxon>Absicoccus</taxon>
    </lineage>
</organism>
<dbReference type="CDD" id="cd02908">
    <property type="entry name" value="Macro_OAADPr_deacetylase"/>
    <property type="match status" value="1"/>
</dbReference>
<proteinExistence type="predicted"/>
<evidence type="ECO:0000259" key="1">
    <source>
        <dbReference type="PROSITE" id="PS51154"/>
    </source>
</evidence>
<dbReference type="InterPro" id="IPR002589">
    <property type="entry name" value="Macro_dom"/>
</dbReference>
<dbReference type="PANTHER" id="PTHR11106">
    <property type="entry name" value="GANGLIOSIDE INDUCED DIFFERENTIATION ASSOCIATED PROTEIN 2-RELATED"/>
    <property type="match status" value="1"/>
</dbReference>
<sequence length="268" mass="30865">MTQEERRIYLIQALQKKMPEYRDYTIPINEQDQKDLLRALFNIRLPAPASSTFYEVQDAYLSQRAIEKGITKIDDLKPVETDERLYLWQGDITTLACDAIINAANNQMTGCYRPLHNCEDNIVGSFAGCQLRYDTYLKMEEMKEKYGQEYEQPTAVPMITSAYNLPSKYIIHVVGPIVYPYLMNKHKIQLAACYRASLDLAAQNGCKNIAFCCISTGVFLFPQDKAAEIAVKTVKEWLDEHPNNSLKQVIFNVFKDSDRKIYQNLLCK</sequence>
<dbReference type="PANTHER" id="PTHR11106:SF27">
    <property type="entry name" value="MACRO DOMAIN-CONTAINING PROTEIN"/>
    <property type="match status" value="1"/>
</dbReference>
<evidence type="ECO:0000313" key="2">
    <source>
        <dbReference type="EMBL" id="RNM31688.1"/>
    </source>
</evidence>
<evidence type="ECO:0000313" key="3">
    <source>
        <dbReference type="Proteomes" id="UP000276568"/>
    </source>
</evidence>